<name>A0A1C0TUX2_9GAMM</name>
<evidence type="ECO:0000313" key="2">
    <source>
        <dbReference type="Proteomes" id="UP000093366"/>
    </source>
</evidence>
<accession>A0A1C0TUX2</accession>
<organism evidence="1 2">
    <name type="scientific">Pseudoalteromonas luteoviolacea</name>
    <dbReference type="NCBI Taxonomy" id="43657"/>
    <lineage>
        <taxon>Bacteria</taxon>
        <taxon>Pseudomonadati</taxon>
        <taxon>Pseudomonadota</taxon>
        <taxon>Gammaproteobacteria</taxon>
        <taxon>Alteromonadales</taxon>
        <taxon>Pseudoalteromonadaceae</taxon>
        <taxon>Pseudoalteromonas</taxon>
    </lineage>
</organism>
<proteinExistence type="predicted"/>
<sequence>MKMLVCISQCLIVMNVAAKDVSQHEIPIFVKGEKEVVIDYMKSVNEALGKKQLGGEWELLLEFEDDKVLNKFKKLCPECIDVDPIPEVPVVSPTCDTLHQIAFPKSLKLTSNTSYISEKVTLFMSKGVLMDVDVKYTTMFPKKDVKSLDEVFKDCLTCIDVDPVPIVPVVSPSGDPCK</sequence>
<evidence type="ECO:0000313" key="1">
    <source>
        <dbReference type="EMBL" id="OCQ23111.1"/>
    </source>
</evidence>
<dbReference type="AlphaFoldDB" id="A0A1C0TUX2"/>
<protein>
    <submittedName>
        <fullName evidence="1">Uncharacterized protein</fullName>
    </submittedName>
</protein>
<dbReference type="EMBL" id="MAUJ01000001">
    <property type="protein sequence ID" value="OCQ23111.1"/>
    <property type="molecule type" value="Genomic_DNA"/>
</dbReference>
<dbReference type="RefSeq" id="WP_065789096.1">
    <property type="nucleotide sequence ID" value="NZ_MAUJ01000001.1"/>
</dbReference>
<gene>
    <name evidence="1" type="ORF">A7985_03950</name>
</gene>
<comment type="caution">
    <text evidence="1">The sequence shown here is derived from an EMBL/GenBank/DDBJ whole genome shotgun (WGS) entry which is preliminary data.</text>
</comment>
<dbReference type="Proteomes" id="UP000093366">
    <property type="component" value="Unassembled WGS sequence"/>
</dbReference>
<reference evidence="2" key="1">
    <citation type="submission" date="2016-07" db="EMBL/GenBank/DDBJ databases">
        <authorList>
            <person name="Florea S."/>
            <person name="Webb J.S."/>
            <person name="Jaromczyk J."/>
            <person name="Schardl C.L."/>
        </authorList>
    </citation>
    <scope>NUCLEOTIDE SEQUENCE [LARGE SCALE GENOMIC DNA]</scope>
    <source>
        <strain evidence="2">IPB1</strain>
    </source>
</reference>